<dbReference type="InterPro" id="IPR032452">
    <property type="entry name" value="Na_Ca_Ex_C-exten"/>
</dbReference>
<dbReference type="AlphaFoldDB" id="A0AAW1CCG5"/>
<dbReference type="PANTHER" id="PTHR11878">
    <property type="entry name" value="SODIUM/CALCIUM EXCHANGER"/>
    <property type="match status" value="1"/>
</dbReference>
<keyword evidence="1" id="KW-0732">Signal</keyword>
<evidence type="ECO:0000313" key="7">
    <source>
        <dbReference type="Proteomes" id="UP001474421"/>
    </source>
</evidence>
<keyword evidence="3" id="KW-0106">Calcium</keyword>
<evidence type="ECO:0000256" key="4">
    <source>
        <dbReference type="ARBA" id="ARBA00023065"/>
    </source>
</evidence>
<dbReference type="GO" id="GO:0098794">
    <property type="term" value="C:postsynapse"/>
    <property type="evidence" value="ECO:0007669"/>
    <property type="project" value="TreeGrafter"/>
</dbReference>
<dbReference type="InterPro" id="IPR003644">
    <property type="entry name" value="Calx_beta"/>
</dbReference>
<evidence type="ECO:0000259" key="5">
    <source>
        <dbReference type="PROSITE" id="PS50076"/>
    </source>
</evidence>
<keyword evidence="7" id="KW-1185">Reference proteome</keyword>
<evidence type="ECO:0000256" key="1">
    <source>
        <dbReference type="ARBA" id="ARBA00022729"/>
    </source>
</evidence>
<dbReference type="GO" id="GO:0098703">
    <property type="term" value="P:calcium ion import across plasma membrane"/>
    <property type="evidence" value="ECO:0007669"/>
    <property type="project" value="TreeGrafter"/>
</dbReference>
<dbReference type="GO" id="GO:0030424">
    <property type="term" value="C:axon"/>
    <property type="evidence" value="ECO:0007669"/>
    <property type="project" value="TreeGrafter"/>
</dbReference>
<dbReference type="InterPro" id="IPR001623">
    <property type="entry name" value="DnaJ_domain"/>
</dbReference>
<name>A0AAW1CCG5_CROAD</name>
<feature type="domain" description="J" evidence="5">
    <location>
        <begin position="32"/>
        <end position="95"/>
    </location>
</feature>
<dbReference type="SMART" id="SM00237">
    <property type="entry name" value="Calx_beta"/>
    <property type="match status" value="2"/>
</dbReference>
<dbReference type="GO" id="GO:0042383">
    <property type="term" value="C:sarcolemma"/>
    <property type="evidence" value="ECO:0007669"/>
    <property type="project" value="TreeGrafter"/>
</dbReference>
<keyword evidence="4" id="KW-0406">Ion transport</keyword>
<dbReference type="Proteomes" id="UP001474421">
    <property type="component" value="Unassembled WGS sequence"/>
</dbReference>
<evidence type="ECO:0000313" key="6">
    <source>
        <dbReference type="EMBL" id="KAK9412141.1"/>
    </source>
</evidence>
<dbReference type="PROSITE" id="PS50076">
    <property type="entry name" value="DNAJ_2"/>
    <property type="match status" value="1"/>
</dbReference>
<keyword evidence="2" id="KW-0677">Repeat</keyword>
<dbReference type="FunFam" id="2.60.40.2030:FF:000001">
    <property type="entry name" value="sodium/calcium exchanger 1 isoform X1"/>
    <property type="match status" value="1"/>
</dbReference>
<dbReference type="EMBL" id="JAOTOJ010000001">
    <property type="protein sequence ID" value="KAK9412141.1"/>
    <property type="molecule type" value="Genomic_DNA"/>
</dbReference>
<dbReference type="Gene3D" id="2.60.40.2030">
    <property type="match status" value="2"/>
</dbReference>
<dbReference type="GO" id="GO:0007154">
    <property type="term" value="P:cell communication"/>
    <property type="evidence" value="ECO:0007669"/>
    <property type="project" value="InterPro"/>
</dbReference>
<reference evidence="6 7" key="1">
    <citation type="journal article" date="2024" name="Proc. Natl. Acad. Sci. U.S.A.">
        <title>The genetic regulatory architecture and epigenomic basis for age-related changes in rattlesnake venom.</title>
        <authorList>
            <person name="Hogan M.P."/>
            <person name="Holding M.L."/>
            <person name="Nystrom G.S."/>
            <person name="Colston T.J."/>
            <person name="Bartlett D.A."/>
            <person name="Mason A.J."/>
            <person name="Ellsworth S.A."/>
            <person name="Rautsaw R.M."/>
            <person name="Lawrence K.C."/>
            <person name="Strickland J.L."/>
            <person name="He B."/>
            <person name="Fraser P."/>
            <person name="Margres M.J."/>
            <person name="Gilbert D.M."/>
            <person name="Gibbs H.L."/>
            <person name="Parkinson C.L."/>
            <person name="Rokyta D.R."/>
        </authorList>
    </citation>
    <scope>NUCLEOTIDE SEQUENCE [LARGE SCALE GENOMIC DNA]</scope>
    <source>
        <strain evidence="6">DRR0105</strain>
    </source>
</reference>
<sequence length="325" mass="35981">MIIEHEGEGPPSKADIEMDGKIVNSHVESFLDGTLVLEVDEKDQDDDEARREMARILKELKQKHPDKEIEQLIELANYQVLSQQQKSRAFYRIQATRLMTGAGNILKRHAADQARKAVSMHEVNCEVADNDPVSKVYFEQSTYQCLENCGTVALTVARRGGDLTKTILVDFRTEDGTANAGSDYEFTEGTVVFKPGETQKEIRVGIIDDDIFEEDENFLVHLSNVKVSEQSEEGNHLATMACLGSPATATVTIFDDDHAGIFTFEEPVTHVSESVGTMEVKVLRTSGARGNVIVPYKTIEGTAKGGGEDFEDTCGELEFQNDEIV</sequence>
<dbReference type="GO" id="GO:0005432">
    <property type="term" value="F:calcium:sodium antiporter activity"/>
    <property type="evidence" value="ECO:0007669"/>
    <property type="project" value="TreeGrafter"/>
</dbReference>
<dbReference type="Pfam" id="PF03160">
    <property type="entry name" value="Calx-beta"/>
    <property type="match status" value="1"/>
</dbReference>
<dbReference type="Pfam" id="PF16494">
    <property type="entry name" value="Na_Ca_ex_C"/>
    <property type="match status" value="1"/>
</dbReference>
<evidence type="ECO:0000256" key="3">
    <source>
        <dbReference type="ARBA" id="ARBA00022837"/>
    </source>
</evidence>
<keyword evidence="4" id="KW-0813">Transport</keyword>
<evidence type="ECO:0000256" key="2">
    <source>
        <dbReference type="ARBA" id="ARBA00022737"/>
    </source>
</evidence>
<organism evidence="6 7">
    <name type="scientific">Crotalus adamanteus</name>
    <name type="common">Eastern diamondback rattlesnake</name>
    <dbReference type="NCBI Taxonomy" id="8729"/>
    <lineage>
        <taxon>Eukaryota</taxon>
        <taxon>Metazoa</taxon>
        <taxon>Chordata</taxon>
        <taxon>Craniata</taxon>
        <taxon>Vertebrata</taxon>
        <taxon>Euteleostomi</taxon>
        <taxon>Lepidosauria</taxon>
        <taxon>Squamata</taxon>
        <taxon>Bifurcata</taxon>
        <taxon>Unidentata</taxon>
        <taxon>Episquamata</taxon>
        <taxon>Toxicofera</taxon>
        <taxon>Serpentes</taxon>
        <taxon>Colubroidea</taxon>
        <taxon>Viperidae</taxon>
        <taxon>Crotalinae</taxon>
        <taxon>Crotalus</taxon>
    </lineage>
</organism>
<proteinExistence type="predicted"/>
<dbReference type="InterPro" id="IPR038081">
    <property type="entry name" value="CalX-like_sf"/>
</dbReference>
<dbReference type="SUPFAM" id="SSF141072">
    <property type="entry name" value="CalX-like"/>
    <property type="match status" value="2"/>
</dbReference>
<gene>
    <name evidence="6" type="ORF">NXF25_003316</name>
</gene>
<protein>
    <submittedName>
        <fullName evidence="6">Sodium/calcium exchanger 1</fullName>
    </submittedName>
</protein>
<dbReference type="PANTHER" id="PTHR11878:SF6">
    <property type="entry name" value="SODIUM_CALCIUM EXCHANGER 1"/>
    <property type="match status" value="1"/>
</dbReference>
<comment type="caution">
    <text evidence="6">The sequence shown here is derived from an EMBL/GenBank/DDBJ whole genome shotgun (WGS) entry which is preliminary data.</text>
</comment>
<dbReference type="InterPro" id="IPR051171">
    <property type="entry name" value="CaCA"/>
</dbReference>
<accession>A0AAW1CCG5</accession>